<proteinExistence type="predicted"/>
<evidence type="ECO:0000313" key="1">
    <source>
        <dbReference type="EMBL" id="KAK9496867.1"/>
    </source>
</evidence>
<gene>
    <name evidence="1" type="ORF">O3M35_012910</name>
</gene>
<dbReference type="AlphaFoldDB" id="A0AAW1CFK3"/>
<dbReference type="InterPro" id="IPR043541">
    <property type="entry name" value="SYT14/14L/16"/>
</dbReference>
<name>A0AAW1CFK3_9HEMI</name>
<protein>
    <submittedName>
        <fullName evidence="1">Uncharacterized protein</fullName>
    </submittedName>
</protein>
<dbReference type="PANTHER" id="PTHR46129:SF2">
    <property type="entry name" value="SYNAPTOTAGMIN 14, ISOFORM D"/>
    <property type="match status" value="1"/>
</dbReference>
<evidence type="ECO:0000313" key="2">
    <source>
        <dbReference type="Proteomes" id="UP001461498"/>
    </source>
</evidence>
<organism evidence="1 2">
    <name type="scientific">Rhynocoris fuscipes</name>
    <dbReference type="NCBI Taxonomy" id="488301"/>
    <lineage>
        <taxon>Eukaryota</taxon>
        <taxon>Metazoa</taxon>
        <taxon>Ecdysozoa</taxon>
        <taxon>Arthropoda</taxon>
        <taxon>Hexapoda</taxon>
        <taxon>Insecta</taxon>
        <taxon>Pterygota</taxon>
        <taxon>Neoptera</taxon>
        <taxon>Paraneoptera</taxon>
        <taxon>Hemiptera</taxon>
        <taxon>Heteroptera</taxon>
        <taxon>Panheteroptera</taxon>
        <taxon>Cimicomorpha</taxon>
        <taxon>Reduviidae</taxon>
        <taxon>Harpactorinae</taxon>
        <taxon>Harpactorini</taxon>
        <taxon>Rhynocoris</taxon>
    </lineage>
</organism>
<accession>A0AAW1CFK3</accession>
<keyword evidence="2" id="KW-1185">Reference proteome</keyword>
<dbReference type="EMBL" id="JAPXFL010000043">
    <property type="protein sequence ID" value="KAK9496867.1"/>
    <property type="molecule type" value="Genomic_DNA"/>
</dbReference>
<dbReference type="Proteomes" id="UP001461498">
    <property type="component" value="Unassembled WGS sequence"/>
</dbReference>
<dbReference type="PANTHER" id="PTHR46129">
    <property type="entry name" value="SYNAPTOTAGMIN 14, ISOFORM D"/>
    <property type="match status" value="1"/>
</dbReference>
<sequence length="119" mass="13568">MESFLFHKINIEELDKLGIRLRVYCWERLRRPKLVGETFIFFAQVNLNLESNMWLMLEPPSRHSGGSPLLNHSTKWTPGPDVLSASDVARVQALQDWAISRAPDTYVKLSLVSSSAVKN</sequence>
<dbReference type="InterPro" id="IPR035892">
    <property type="entry name" value="C2_domain_sf"/>
</dbReference>
<dbReference type="Gene3D" id="2.60.40.150">
    <property type="entry name" value="C2 domain"/>
    <property type="match status" value="1"/>
</dbReference>
<dbReference type="GO" id="GO:0005543">
    <property type="term" value="F:phospholipid binding"/>
    <property type="evidence" value="ECO:0007669"/>
    <property type="project" value="TreeGrafter"/>
</dbReference>
<reference evidence="1 2" key="1">
    <citation type="submission" date="2022-12" db="EMBL/GenBank/DDBJ databases">
        <title>Chromosome-level genome assembly of true bugs.</title>
        <authorList>
            <person name="Ma L."/>
            <person name="Li H."/>
        </authorList>
    </citation>
    <scope>NUCLEOTIDE SEQUENCE [LARGE SCALE GENOMIC DNA]</scope>
    <source>
        <strain evidence="1">Lab_2022b</strain>
    </source>
</reference>
<dbReference type="SUPFAM" id="SSF49562">
    <property type="entry name" value="C2 domain (Calcium/lipid-binding domain, CaLB)"/>
    <property type="match status" value="1"/>
</dbReference>
<comment type="caution">
    <text evidence="1">The sequence shown here is derived from an EMBL/GenBank/DDBJ whole genome shotgun (WGS) entry which is preliminary data.</text>
</comment>